<name>A0A4P9C617_EUBML</name>
<dbReference type="AlphaFoldDB" id="A0A4P9C617"/>
<keyword evidence="2" id="KW-1185">Reference proteome</keyword>
<dbReference type="EMBL" id="CP029487">
    <property type="protein sequence ID" value="QCT70918.1"/>
    <property type="molecule type" value="Genomic_DNA"/>
</dbReference>
<sequence>MLNDFDKLLGFHCAPTLMGIKEANLICCAKKQFADISDLLSEYNAFLNHKGLYLEPLWETERRVLVLVYQKKKLTESLKEPKVINFLEKYGYQENMTFNELLDNLKKNVSATGDFPHEIGVFLGYPIEDVEGFILNKGKNCQVCGCWKVYSDVENKLKLFEKYTKCRDVVCSYINRGASIRQLMQAG</sequence>
<organism evidence="1 2">
    <name type="scientific">Eubacterium maltosivorans</name>
    <dbReference type="NCBI Taxonomy" id="2041044"/>
    <lineage>
        <taxon>Bacteria</taxon>
        <taxon>Bacillati</taxon>
        <taxon>Bacillota</taxon>
        <taxon>Clostridia</taxon>
        <taxon>Eubacteriales</taxon>
        <taxon>Eubacteriaceae</taxon>
        <taxon>Eubacterium</taxon>
    </lineage>
</organism>
<dbReference type="InterPro" id="IPR024523">
    <property type="entry name" value="DUF3793"/>
</dbReference>
<reference evidence="1 2" key="1">
    <citation type="submission" date="2018-05" db="EMBL/GenBank/DDBJ databases">
        <title>Genome comparison of Eubacterium sp.</title>
        <authorList>
            <person name="Feng Y."/>
            <person name="Sanchez-Andrea I."/>
            <person name="Stams A.J.M."/>
            <person name="De Vos W.M."/>
        </authorList>
    </citation>
    <scope>NUCLEOTIDE SEQUENCE [LARGE SCALE GENOMIC DNA]</scope>
    <source>
        <strain evidence="1 2">YI</strain>
    </source>
</reference>
<evidence type="ECO:0000313" key="2">
    <source>
        <dbReference type="Proteomes" id="UP000218387"/>
    </source>
</evidence>
<evidence type="ECO:0000313" key="1">
    <source>
        <dbReference type="EMBL" id="QCT70918.1"/>
    </source>
</evidence>
<dbReference type="Proteomes" id="UP000218387">
    <property type="component" value="Chromosome"/>
</dbReference>
<dbReference type="RefSeq" id="WP_013381055.1">
    <property type="nucleotide sequence ID" value="NZ_CABJDW020000014.1"/>
</dbReference>
<dbReference type="KEGG" id="emt:CPZ25_006105"/>
<protein>
    <submittedName>
        <fullName evidence="1">DUF3793 domain-containing protein</fullName>
    </submittedName>
</protein>
<dbReference type="GeneID" id="68363784"/>
<proteinExistence type="predicted"/>
<gene>
    <name evidence="1" type="ORF">CPZ25_006105</name>
</gene>
<dbReference type="Pfam" id="PF12672">
    <property type="entry name" value="DUF3793"/>
    <property type="match status" value="1"/>
</dbReference>
<accession>A0A4P9C617</accession>